<evidence type="ECO:0000256" key="1">
    <source>
        <dbReference type="SAM" id="MobiDB-lite"/>
    </source>
</evidence>
<feature type="compositionally biased region" description="Low complexity" evidence="1">
    <location>
        <begin position="64"/>
        <end position="73"/>
    </location>
</feature>
<gene>
    <name evidence="2" type="ORF">PVAP13_2KG516805</name>
</gene>
<dbReference type="EMBL" id="CM029039">
    <property type="protein sequence ID" value="KAG2646564.1"/>
    <property type="molecule type" value="Genomic_DNA"/>
</dbReference>
<name>A0A8T0WN60_PANVG</name>
<feature type="region of interest" description="Disordered" evidence="1">
    <location>
        <begin position="29"/>
        <end position="182"/>
    </location>
</feature>
<comment type="caution">
    <text evidence="2">The sequence shown here is derived from an EMBL/GenBank/DDBJ whole genome shotgun (WGS) entry which is preliminary data.</text>
</comment>
<feature type="compositionally biased region" description="Low complexity" evidence="1">
    <location>
        <begin position="81"/>
        <end position="108"/>
    </location>
</feature>
<dbReference type="Proteomes" id="UP000823388">
    <property type="component" value="Chromosome 2K"/>
</dbReference>
<evidence type="ECO:0000313" key="2">
    <source>
        <dbReference type="EMBL" id="KAG2646564.1"/>
    </source>
</evidence>
<evidence type="ECO:0000313" key="3">
    <source>
        <dbReference type="Proteomes" id="UP000823388"/>
    </source>
</evidence>
<organism evidence="2 3">
    <name type="scientific">Panicum virgatum</name>
    <name type="common">Blackwell switchgrass</name>
    <dbReference type="NCBI Taxonomy" id="38727"/>
    <lineage>
        <taxon>Eukaryota</taxon>
        <taxon>Viridiplantae</taxon>
        <taxon>Streptophyta</taxon>
        <taxon>Embryophyta</taxon>
        <taxon>Tracheophyta</taxon>
        <taxon>Spermatophyta</taxon>
        <taxon>Magnoliopsida</taxon>
        <taxon>Liliopsida</taxon>
        <taxon>Poales</taxon>
        <taxon>Poaceae</taxon>
        <taxon>PACMAD clade</taxon>
        <taxon>Panicoideae</taxon>
        <taxon>Panicodae</taxon>
        <taxon>Paniceae</taxon>
        <taxon>Panicinae</taxon>
        <taxon>Panicum</taxon>
        <taxon>Panicum sect. Hiantes</taxon>
    </lineage>
</organism>
<dbReference type="AlphaFoldDB" id="A0A8T0WN60"/>
<sequence length="182" mass="19738">MKLKKLTQAVPSSPGRRVGLLVGSQARRARHPLPACRRAGPRSRSRLTPASRAGCLPRQRRAARAAPVPARLVPEPHRSCPPAAAPVAASPSRVGARPPAVAPVATRSPRPRSRPPLEPLDAGTRAPRPRTSWGRPDLRPATRVPAPGRRPPADRSKPYLRSQVTETEEHLRLWEGRSLSFG</sequence>
<proteinExistence type="predicted"/>
<reference evidence="2" key="1">
    <citation type="submission" date="2020-05" db="EMBL/GenBank/DDBJ databases">
        <title>WGS assembly of Panicum virgatum.</title>
        <authorList>
            <person name="Lovell J.T."/>
            <person name="Jenkins J."/>
            <person name="Shu S."/>
            <person name="Juenger T.E."/>
            <person name="Schmutz J."/>
        </authorList>
    </citation>
    <scope>NUCLEOTIDE SEQUENCE</scope>
    <source>
        <strain evidence="2">AP13</strain>
    </source>
</reference>
<protein>
    <submittedName>
        <fullName evidence="2">Uncharacterized protein</fullName>
    </submittedName>
</protein>
<accession>A0A8T0WN60</accession>
<keyword evidence="3" id="KW-1185">Reference proteome</keyword>